<organism evidence="2 3">
    <name type="scientific">Laetiporus sulphureus 93-53</name>
    <dbReference type="NCBI Taxonomy" id="1314785"/>
    <lineage>
        <taxon>Eukaryota</taxon>
        <taxon>Fungi</taxon>
        <taxon>Dikarya</taxon>
        <taxon>Basidiomycota</taxon>
        <taxon>Agaricomycotina</taxon>
        <taxon>Agaricomycetes</taxon>
        <taxon>Polyporales</taxon>
        <taxon>Laetiporus</taxon>
    </lineage>
</organism>
<accession>A0A165CY60</accession>
<dbReference type="GeneID" id="63828700"/>
<evidence type="ECO:0000256" key="1">
    <source>
        <dbReference type="SAM" id="MobiDB-lite"/>
    </source>
</evidence>
<evidence type="ECO:0000313" key="3">
    <source>
        <dbReference type="Proteomes" id="UP000076871"/>
    </source>
</evidence>
<keyword evidence="3" id="KW-1185">Reference proteome</keyword>
<feature type="compositionally biased region" description="Polar residues" evidence="1">
    <location>
        <begin position="427"/>
        <end position="436"/>
    </location>
</feature>
<reference evidence="2 3" key="1">
    <citation type="journal article" date="2016" name="Mol. Biol. Evol.">
        <title>Comparative Genomics of Early-Diverging Mushroom-Forming Fungi Provides Insights into the Origins of Lignocellulose Decay Capabilities.</title>
        <authorList>
            <person name="Nagy L.G."/>
            <person name="Riley R."/>
            <person name="Tritt A."/>
            <person name="Adam C."/>
            <person name="Daum C."/>
            <person name="Floudas D."/>
            <person name="Sun H."/>
            <person name="Yadav J.S."/>
            <person name="Pangilinan J."/>
            <person name="Larsson K.H."/>
            <person name="Matsuura K."/>
            <person name="Barry K."/>
            <person name="Labutti K."/>
            <person name="Kuo R."/>
            <person name="Ohm R.A."/>
            <person name="Bhattacharya S.S."/>
            <person name="Shirouzu T."/>
            <person name="Yoshinaga Y."/>
            <person name="Martin F.M."/>
            <person name="Grigoriev I.V."/>
            <person name="Hibbett D.S."/>
        </authorList>
    </citation>
    <scope>NUCLEOTIDE SEQUENCE [LARGE SCALE GENOMIC DNA]</scope>
    <source>
        <strain evidence="2 3">93-53</strain>
    </source>
</reference>
<proteinExistence type="predicted"/>
<evidence type="ECO:0000313" key="2">
    <source>
        <dbReference type="EMBL" id="KZT03725.1"/>
    </source>
</evidence>
<sequence length="488" mass="53234">MSYPSTPNDDQFRDIIEYLRNAERLQLPEYFPASWSSLESMIIPSPITIADVPATRASALERAQDALNSFPPTLQRSRWLEHSSLIEQARAISMRTIRICRGSRLDGSNLQPFSQASDSRAALPSSLELDRIQRQQSMYMFSENIHRRPSASLMSAASRGPQRGPALVATYTGPEARTARPPAWTVLPLVPSWGARNASGCRHAMPLVPSGNVAILPAAVYGVVVPSNRSVAPLAPCVHNVASLLPQTGNVAPRAVAQSSRCSNADDSGDATLMAASSARASLVSTTGCAAPAAHLKDAACTTQESTPAEEDESPPSSPELPLRTIVRSTKVGTDKDKGNVRNLPIASHIDTAQKSPKQLVGQAHSSRLGKVKRVEPIKVYKWQKEGRTPYYCALCHESMSPDCKTTQRHRRSEKHMIRLACRKGRSPTSSSASQMDPDEGTSQDLEPLVCPYCKIEFKSNRDDSLRRHLKLCVAVEERGHEGKRGEC</sequence>
<protein>
    <submittedName>
        <fullName evidence="2">Uncharacterized protein</fullName>
    </submittedName>
</protein>
<dbReference type="EMBL" id="KV427642">
    <property type="protein sequence ID" value="KZT03725.1"/>
    <property type="molecule type" value="Genomic_DNA"/>
</dbReference>
<dbReference type="RefSeq" id="XP_040761465.1">
    <property type="nucleotide sequence ID" value="XM_040911672.1"/>
</dbReference>
<gene>
    <name evidence="2" type="ORF">LAESUDRAFT_751541</name>
</gene>
<dbReference type="Proteomes" id="UP000076871">
    <property type="component" value="Unassembled WGS sequence"/>
</dbReference>
<name>A0A165CY60_9APHY</name>
<dbReference type="AlphaFoldDB" id="A0A165CY60"/>
<feature type="region of interest" description="Disordered" evidence="1">
    <location>
        <begin position="300"/>
        <end position="322"/>
    </location>
</feature>
<dbReference type="InParanoid" id="A0A165CY60"/>
<feature type="region of interest" description="Disordered" evidence="1">
    <location>
        <begin position="423"/>
        <end position="444"/>
    </location>
</feature>